<keyword evidence="5" id="KW-0865">Zymogen</keyword>
<dbReference type="Gene3D" id="3.40.50.1460">
    <property type="match status" value="1"/>
</dbReference>
<evidence type="ECO:0000256" key="7">
    <source>
        <dbReference type="RuleBase" id="RU003971"/>
    </source>
</evidence>
<dbReference type="PROSITE" id="PS50207">
    <property type="entry name" value="CASPASE_P10"/>
    <property type="match status" value="1"/>
</dbReference>
<feature type="active site" evidence="6">
    <location>
        <position position="289"/>
    </location>
</feature>
<dbReference type="PROSITE" id="PS01122">
    <property type="entry name" value="CASPASE_CYS"/>
    <property type="match status" value="1"/>
</dbReference>
<dbReference type="PROSITE" id="PS01121">
    <property type="entry name" value="CASPASE_HIS"/>
    <property type="match status" value="1"/>
</dbReference>
<dbReference type="InterPro" id="IPR002398">
    <property type="entry name" value="Pept_C14"/>
</dbReference>
<comment type="similarity">
    <text evidence="1 7">Belongs to the peptidase C14A family.</text>
</comment>
<dbReference type="InterPro" id="IPR011029">
    <property type="entry name" value="DEATH-like_dom_sf"/>
</dbReference>
<dbReference type="PIRSF" id="PIRSF038001">
    <property type="entry name" value="Caspase_ICE"/>
    <property type="match status" value="1"/>
</dbReference>
<protein>
    <recommendedName>
        <fullName evidence="13">Caspase-1</fullName>
    </recommendedName>
</protein>
<feature type="domain" description="Caspase family p10" evidence="9">
    <location>
        <begin position="355"/>
        <end position="445"/>
    </location>
</feature>
<dbReference type="SUPFAM" id="SSF47986">
    <property type="entry name" value="DEATH domain"/>
    <property type="match status" value="1"/>
</dbReference>
<dbReference type="InterPro" id="IPR002138">
    <property type="entry name" value="Pept_C14_p10"/>
</dbReference>
<dbReference type="InterPro" id="IPR011600">
    <property type="entry name" value="Pept_C14_caspase"/>
</dbReference>
<evidence type="ECO:0000313" key="12">
    <source>
        <dbReference type="Proteomes" id="UP001187343"/>
    </source>
</evidence>
<feature type="active site" evidence="6">
    <location>
        <position position="235"/>
    </location>
</feature>
<keyword evidence="8" id="KW-0812">Transmembrane</keyword>
<dbReference type="GO" id="GO:0097169">
    <property type="term" value="C:AIM2 inflammasome complex"/>
    <property type="evidence" value="ECO:0007669"/>
    <property type="project" value="TreeGrafter"/>
</dbReference>
<dbReference type="SUPFAM" id="SSF52129">
    <property type="entry name" value="Caspase-like"/>
    <property type="match status" value="1"/>
</dbReference>
<evidence type="ECO:0000256" key="4">
    <source>
        <dbReference type="ARBA" id="ARBA00022807"/>
    </source>
</evidence>
<dbReference type="SMART" id="SM00115">
    <property type="entry name" value="CASc"/>
    <property type="match status" value="1"/>
</dbReference>
<dbReference type="GO" id="GO:0072559">
    <property type="term" value="C:NLRP3 inflammasome complex"/>
    <property type="evidence" value="ECO:0007669"/>
    <property type="project" value="TreeGrafter"/>
</dbReference>
<dbReference type="Pfam" id="PF02758">
    <property type="entry name" value="PYRIN"/>
    <property type="match status" value="1"/>
</dbReference>
<evidence type="ECO:0000256" key="2">
    <source>
        <dbReference type="ARBA" id="ARBA00022670"/>
    </source>
</evidence>
<keyword evidence="8" id="KW-1133">Transmembrane helix</keyword>
<evidence type="ECO:0000313" key="11">
    <source>
        <dbReference type="EMBL" id="KAK2909477.1"/>
    </source>
</evidence>
<sequence>MNTEAVMTEELKNLVDSELKVFIWQLSKGVKPGIEPIPKADLQNLTREDVVDCMVKHYCDDAGKIAVQALRNMKQNNLAKQLELKLPKVQQPVQVEERNAPVSMRSVQVEERKLQSIQPDWCSPDRITPCSQQFKDRILKEEKNEASTSVYEPTSRSQWKGSALLITNFKFEKIKDRKGAEIDEANMEWLLEALGYSVEMHTNLSGEAIKRAVKKFSKRYEHRDADSTFVVIMSHGARIDNKDAILGVNFHKTDNPNDIFFVEEIFSNLNSVNCPALINKPKVILIQACRGGTAITLLLYCHFSLLVVFPSYFFLIYSSCTLQDFRRGGEEGGVDVKGGGFQSDAAFESDAMFEADAYIHKEKDFACFMSALPNVKAFRDPYHGSYFINYIVDTFSTSAHKCHIFDLFTKITSRMVNDPEFKDMKQKIVPCIDRTSLEKRFYLFPGL</sequence>
<dbReference type="GO" id="GO:0006508">
    <property type="term" value="P:proteolysis"/>
    <property type="evidence" value="ECO:0007669"/>
    <property type="project" value="UniProtKB-KW"/>
</dbReference>
<dbReference type="PRINTS" id="PR00376">
    <property type="entry name" value="IL1BCENZYME"/>
</dbReference>
<dbReference type="PROSITE" id="PS50208">
    <property type="entry name" value="CASPASE_P20"/>
    <property type="match status" value="1"/>
</dbReference>
<dbReference type="GO" id="GO:0004197">
    <property type="term" value="F:cysteine-type endopeptidase activity"/>
    <property type="evidence" value="ECO:0007669"/>
    <property type="project" value="InterPro"/>
</dbReference>
<evidence type="ECO:0000259" key="9">
    <source>
        <dbReference type="PROSITE" id="PS50207"/>
    </source>
</evidence>
<comment type="caution">
    <text evidence="11">The sequence shown here is derived from an EMBL/GenBank/DDBJ whole genome shotgun (WGS) entry which is preliminary data.</text>
</comment>
<dbReference type="PANTHER" id="PTHR47901">
    <property type="entry name" value="CASPASE RECRUITMENT DOMAIN-CONTAINING PROTEIN 18"/>
    <property type="match status" value="1"/>
</dbReference>
<dbReference type="InterPro" id="IPR029030">
    <property type="entry name" value="Caspase-like_dom_sf"/>
</dbReference>
<dbReference type="SMART" id="SM01289">
    <property type="entry name" value="PYRIN"/>
    <property type="match status" value="1"/>
</dbReference>
<dbReference type="InterPro" id="IPR015917">
    <property type="entry name" value="Pept_C14A"/>
</dbReference>
<gene>
    <name evidence="11" type="ORF">Q8A67_005314</name>
</gene>
<dbReference type="PANTHER" id="PTHR47901:SF3">
    <property type="entry name" value="CASPASE-1"/>
    <property type="match status" value="1"/>
</dbReference>
<evidence type="ECO:0000256" key="8">
    <source>
        <dbReference type="SAM" id="Phobius"/>
    </source>
</evidence>
<evidence type="ECO:0008006" key="13">
    <source>
        <dbReference type="Google" id="ProtNLM"/>
    </source>
</evidence>
<keyword evidence="3" id="KW-0378">Hydrolase</keyword>
<keyword evidence="8" id="KW-0472">Membrane</keyword>
<accession>A0AA88QC33</accession>
<feature type="transmembrane region" description="Helical" evidence="8">
    <location>
        <begin position="297"/>
        <end position="317"/>
    </location>
</feature>
<keyword evidence="4" id="KW-0788">Thiol protease</keyword>
<dbReference type="InterPro" id="IPR033139">
    <property type="entry name" value="Caspase_cys_AS"/>
</dbReference>
<evidence type="ECO:0000256" key="5">
    <source>
        <dbReference type="ARBA" id="ARBA00023145"/>
    </source>
</evidence>
<keyword evidence="2" id="KW-0645">Protease</keyword>
<dbReference type="Gene3D" id="1.10.533.10">
    <property type="entry name" value="Death Domain, Fas"/>
    <property type="match status" value="1"/>
</dbReference>
<name>A0AA88QC33_9TELE</name>
<organism evidence="11 12">
    <name type="scientific">Cirrhinus molitorella</name>
    <name type="common">mud carp</name>
    <dbReference type="NCBI Taxonomy" id="172907"/>
    <lineage>
        <taxon>Eukaryota</taxon>
        <taxon>Metazoa</taxon>
        <taxon>Chordata</taxon>
        <taxon>Craniata</taxon>
        <taxon>Vertebrata</taxon>
        <taxon>Euteleostomi</taxon>
        <taxon>Actinopterygii</taxon>
        <taxon>Neopterygii</taxon>
        <taxon>Teleostei</taxon>
        <taxon>Ostariophysi</taxon>
        <taxon>Cypriniformes</taxon>
        <taxon>Cyprinidae</taxon>
        <taxon>Labeoninae</taxon>
        <taxon>Labeonini</taxon>
        <taxon>Cirrhinus</taxon>
    </lineage>
</organism>
<dbReference type="EMBL" id="JAUYZG010000004">
    <property type="protein sequence ID" value="KAK2909477.1"/>
    <property type="molecule type" value="Genomic_DNA"/>
</dbReference>
<evidence type="ECO:0000259" key="10">
    <source>
        <dbReference type="PROSITE" id="PS50208"/>
    </source>
</evidence>
<dbReference type="Proteomes" id="UP001187343">
    <property type="component" value="Unassembled WGS sequence"/>
</dbReference>
<dbReference type="AlphaFoldDB" id="A0AA88QC33"/>
<dbReference type="InterPro" id="IPR001309">
    <property type="entry name" value="Pept_C14_p20"/>
</dbReference>
<dbReference type="InterPro" id="IPR016129">
    <property type="entry name" value="Caspase_his_AS"/>
</dbReference>
<keyword evidence="12" id="KW-1185">Reference proteome</keyword>
<dbReference type="InterPro" id="IPR004020">
    <property type="entry name" value="DAPIN"/>
</dbReference>
<proteinExistence type="inferred from homology"/>
<reference evidence="11" key="1">
    <citation type="submission" date="2023-08" db="EMBL/GenBank/DDBJ databases">
        <title>Chromosome-level Genome Assembly of mud carp (Cirrhinus molitorella).</title>
        <authorList>
            <person name="Liu H."/>
        </authorList>
    </citation>
    <scope>NUCLEOTIDE SEQUENCE</scope>
    <source>
        <strain evidence="11">Prfri</strain>
        <tissue evidence="11">Muscle</tissue>
    </source>
</reference>
<dbReference type="Pfam" id="PF00656">
    <property type="entry name" value="Peptidase_C14"/>
    <property type="match status" value="1"/>
</dbReference>
<dbReference type="GO" id="GO:0050727">
    <property type="term" value="P:regulation of inflammatory response"/>
    <property type="evidence" value="ECO:0007669"/>
    <property type="project" value="TreeGrafter"/>
</dbReference>
<evidence type="ECO:0000256" key="3">
    <source>
        <dbReference type="ARBA" id="ARBA00022801"/>
    </source>
</evidence>
<evidence type="ECO:0000256" key="6">
    <source>
        <dbReference type="PIRSR" id="PIRSR038001-1"/>
    </source>
</evidence>
<evidence type="ECO:0000256" key="1">
    <source>
        <dbReference type="ARBA" id="ARBA00010134"/>
    </source>
</evidence>
<dbReference type="GO" id="GO:0072557">
    <property type="term" value="C:IPAF inflammasome complex"/>
    <property type="evidence" value="ECO:0007669"/>
    <property type="project" value="TreeGrafter"/>
</dbReference>
<feature type="domain" description="Caspase family p20" evidence="10">
    <location>
        <begin position="159"/>
        <end position="293"/>
    </location>
</feature>